<dbReference type="GO" id="GO:0004553">
    <property type="term" value="F:hydrolase activity, hydrolyzing O-glycosyl compounds"/>
    <property type="evidence" value="ECO:0007669"/>
    <property type="project" value="InterPro"/>
</dbReference>
<keyword evidence="8 11" id="KW-0472">Membrane</keyword>
<accession>A0A4R9KAB3</accession>
<dbReference type="Pfam" id="PF00722">
    <property type="entry name" value="Glyco_hydro_16"/>
    <property type="match status" value="1"/>
</dbReference>
<dbReference type="PROSITE" id="PS51762">
    <property type="entry name" value="GH16_2"/>
    <property type="match status" value="1"/>
</dbReference>
<proteinExistence type="inferred from homology"/>
<dbReference type="RefSeq" id="WP_135621679.1">
    <property type="nucleotide sequence ID" value="NZ_RQGD01000008.1"/>
</dbReference>
<evidence type="ECO:0000256" key="10">
    <source>
        <dbReference type="PIRSR" id="PIRSR608264-1"/>
    </source>
</evidence>
<dbReference type="Pfam" id="PF13641">
    <property type="entry name" value="Glyco_tranf_2_3"/>
    <property type="match status" value="1"/>
</dbReference>
<evidence type="ECO:0000256" key="7">
    <source>
        <dbReference type="ARBA" id="ARBA00022989"/>
    </source>
</evidence>
<dbReference type="InterPro" id="IPR000757">
    <property type="entry name" value="Beta-glucanase-like"/>
</dbReference>
<dbReference type="Proteomes" id="UP000297693">
    <property type="component" value="Unassembled WGS sequence"/>
</dbReference>
<evidence type="ECO:0000256" key="6">
    <source>
        <dbReference type="ARBA" id="ARBA00022801"/>
    </source>
</evidence>
<keyword evidence="5 11" id="KW-0812">Transmembrane</keyword>
<protein>
    <submittedName>
        <fullName evidence="13">Glycosyl hydrolase family protein</fullName>
    </submittedName>
</protein>
<gene>
    <name evidence="13" type="ORF">EHQ58_02055</name>
</gene>
<comment type="similarity">
    <text evidence="2">Belongs to the glycosyl hydrolase 16 family.</text>
</comment>
<reference evidence="13" key="1">
    <citation type="journal article" date="2019" name="PLoS Negl. Trop. Dis.">
        <title>Revisiting the worldwide diversity of Leptospira species in the environment.</title>
        <authorList>
            <person name="Vincent A.T."/>
            <person name="Schiettekatte O."/>
            <person name="Bourhy P."/>
            <person name="Veyrier F.J."/>
            <person name="Picardeau M."/>
        </authorList>
    </citation>
    <scope>NUCLEOTIDE SEQUENCE [LARGE SCALE GENOMIC DNA]</scope>
    <source>
        <strain evidence="13">201702476</strain>
    </source>
</reference>
<feature type="transmembrane region" description="Helical" evidence="11">
    <location>
        <begin position="313"/>
        <end position="333"/>
    </location>
</feature>
<evidence type="ECO:0000256" key="9">
    <source>
        <dbReference type="ARBA" id="ARBA00023295"/>
    </source>
</evidence>
<feature type="transmembrane region" description="Helical" evidence="11">
    <location>
        <begin position="437"/>
        <end position="461"/>
    </location>
</feature>
<evidence type="ECO:0000256" key="2">
    <source>
        <dbReference type="ARBA" id="ARBA00006865"/>
    </source>
</evidence>
<comment type="subcellular location">
    <subcellularLocation>
        <location evidence="1">Membrane</location>
        <topology evidence="1">Multi-pass membrane protein</topology>
    </subcellularLocation>
</comment>
<evidence type="ECO:0000256" key="8">
    <source>
        <dbReference type="ARBA" id="ARBA00023136"/>
    </source>
</evidence>
<dbReference type="OrthoDB" id="9809583at2"/>
<comment type="caution">
    <text evidence="13">The sequence shown here is derived from an EMBL/GenBank/DDBJ whole genome shotgun (WGS) entry which is preliminary data.</text>
</comment>
<dbReference type="Gene3D" id="3.90.550.10">
    <property type="entry name" value="Spore Coat Polysaccharide Biosynthesis Protein SpsA, Chain A"/>
    <property type="match status" value="1"/>
</dbReference>
<keyword evidence="14" id="KW-1185">Reference proteome</keyword>
<dbReference type="SUPFAM" id="SSF53448">
    <property type="entry name" value="Nucleotide-diphospho-sugar transferases"/>
    <property type="match status" value="1"/>
</dbReference>
<evidence type="ECO:0000256" key="1">
    <source>
        <dbReference type="ARBA" id="ARBA00004141"/>
    </source>
</evidence>
<keyword evidence="4" id="KW-0808">Transferase</keyword>
<keyword evidence="6 13" id="KW-0378">Hydrolase</keyword>
<keyword evidence="7 11" id="KW-1133">Transmembrane helix</keyword>
<dbReference type="GO" id="GO:0016020">
    <property type="term" value="C:membrane"/>
    <property type="evidence" value="ECO:0007669"/>
    <property type="project" value="UniProtKB-SubCell"/>
</dbReference>
<evidence type="ECO:0000256" key="3">
    <source>
        <dbReference type="ARBA" id="ARBA00022676"/>
    </source>
</evidence>
<name>A0A4R9KAB3_9LEPT</name>
<dbReference type="GO" id="GO:0016757">
    <property type="term" value="F:glycosyltransferase activity"/>
    <property type="evidence" value="ECO:0007669"/>
    <property type="project" value="UniProtKB-KW"/>
</dbReference>
<feature type="transmembrane region" description="Helical" evidence="11">
    <location>
        <begin position="407"/>
        <end position="430"/>
    </location>
</feature>
<evidence type="ECO:0000313" key="14">
    <source>
        <dbReference type="Proteomes" id="UP000297693"/>
    </source>
</evidence>
<evidence type="ECO:0000313" key="13">
    <source>
        <dbReference type="EMBL" id="TGL62956.1"/>
    </source>
</evidence>
<feature type="active site" description="Nucleophile" evidence="10">
    <location>
        <position position="698"/>
    </location>
</feature>
<dbReference type="PRINTS" id="PR00737">
    <property type="entry name" value="GLHYDRLASE16"/>
</dbReference>
<dbReference type="InterPro" id="IPR029044">
    <property type="entry name" value="Nucleotide-diphossugar_trans"/>
</dbReference>
<keyword evidence="3" id="KW-0328">Glycosyltransferase</keyword>
<evidence type="ECO:0000256" key="11">
    <source>
        <dbReference type="SAM" id="Phobius"/>
    </source>
</evidence>
<dbReference type="AlphaFoldDB" id="A0A4R9KAB3"/>
<dbReference type="PANTHER" id="PTHR43867">
    <property type="entry name" value="CELLULOSE SYNTHASE CATALYTIC SUBUNIT A [UDP-FORMING]"/>
    <property type="match status" value="1"/>
</dbReference>
<feature type="domain" description="GH16" evidence="12">
    <location>
        <begin position="562"/>
        <end position="830"/>
    </location>
</feature>
<feature type="active site" description="Proton donor" evidence="10">
    <location>
        <position position="702"/>
    </location>
</feature>
<organism evidence="13 14">
    <name type="scientific">Leptospira ognonensis</name>
    <dbReference type="NCBI Taxonomy" id="2484945"/>
    <lineage>
        <taxon>Bacteria</taxon>
        <taxon>Pseudomonadati</taxon>
        <taxon>Spirochaetota</taxon>
        <taxon>Spirochaetia</taxon>
        <taxon>Leptospirales</taxon>
        <taxon>Leptospiraceae</taxon>
        <taxon>Leptospira</taxon>
    </lineage>
</organism>
<evidence type="ECO:0000256" key="5">
    <source>
        <dbReference type="ARBA" id="ARBA00022692"/>
    </source>
</evidence>
<feature type="transmembrane region" description="Helical" evidence="11">
    <location>
        <begin position="368"/>
        <end position="395"/>
    </location>
</feature>
<evidence type="ECO:0000256" key="4">
    <source>
        <dbReference type="ARBA" id="ARBA00022679"/>
    </source>
</evidence>
<dbReference type="InterPro" id="IPR050321">
    <property type="entry name" value="Glycosyltr_2/OpgH_subfam"/>
</dbReference>
<dbReference type="SUPFAM" id="SSF49899">
    <property type="entry name" value="Concanavalin A-like lectins/glucanases"/>
    <property type="match status" value="1"/>
</dbReference>
<sequence length="858" mass="97586">MNSLLWICIVLLGFLSLYSLAHYFCVIVFLRAKRVGRAFDELPQNSVAVLIPSRNEGEVALRAIHSALKQDHQGPLSIYLLLKDRADSSLQFLSTAFPSVSFSEAAVSVIEISQQGPHRLFVAFTGDDAKSEKINWIAEKLDTEYLAILDSDHQAHQTWIRSSLVLLKESNSRIIQGRRGALSTTGFFQLWDSLHQHIGCEIFNVAFTHLNLTLFITGTTVVMESELLKNNPMSTCLTEDVEFSYRILMQGEKCIYNPYFGSNEEVSPDMYSFIARRRRWANGHTGSFFNHITKIVSAPVSSRDRIQFLFHGIHYLIALFVFALHLDIGLILIQGMSPLSQFAAFLSSMILGKMITGTQRSQGYASRISEILIVFAWIFPAILILINLLIALIAWDPSQAILPIPNSLQALGLIGLCAPLIVLLAGLYGFKQLHVGSFIWVVVTYPVAFYLDVTAVLIGLLDFITNRKYWHVVARAPRAQESKTKVGEIHGIPILGIKDSLRLSSLLEGIRMNLKRFLSFFKKPTRVLIWIILIGLLYLGVTYTPQLMLPVIPSSCEALQHDTDPWIVSPSKIPWYCNKSSNGKQVGWSKRTGSYRVFREDHLKAIDSEFWDTLDSTFFCNKAVFRPQNVTLIPEGGVNMILRKEKLGGKDFSSGSMATKENTDSFFQYGRFEVEMKPSKTSGVVSAFFLYRFDPWQEIDMEFIGRDTTKILLNVYYNPGNPGDLYNYGYRGTPVLVDLGFDAARDYHRYALEWDAEEIRWFVDDRLIHRRKEGFPTPIPHLPMRFYMNTWPTCSVELAGPFIPTEEAMGAEFKSVSIYKWKPAQFPWLSTFVDYLFPFSPTEEWRKNANWMQAPKSP</sequence>
<dbReference type="GO" id="GO:0005975">
    <property type="term" value="P:carbohydrate metabolic process"/>
    <property type="evidence" value="ECO:0007669"/>
    <property type="project" value="InterPro"/>
</dbReference>
<feature type="transmembrane region" description="Helical" evidence="11">
    <location>
        <begin position="6"/>
        <end position="30"/>
    </location>
</feature>
<dbReference type="InterPro" id="IPR008264">
    <property type="entry name" value="Beta_glucanase"/>
</dbReference>
<dbReference type="PANTHER" id="PTHR43867:SF2">
    <property type="entry name" value="CELLULOSE SYNTHASE CATALYTIC SUBUNIT A [UDP-FORMING]"/>
    <property type="match status" value="1"/>
</dbReference>
<dbReference type="EMBL" id="RQGD01000008">
    <property type="protein sequence ID" value="TGL62956.1"/>
    <property type="molecule type" value="Genomic_DNA"/>
</dbReference>
<dbReference type="InterPro" id="IPR013320">
    <property type="entry name" value="ConA-like_dom_sf"/>
</dbReference>
<feature type="transmembrane region" description="Helical" evidence="11">
    <location>
        <begin position="527"/>
        <end position="544"/>
    </location>
</feature>
<dbReference type="Gene3D" id="2.60.120.200">
    <property type="match status" value="1"/>
</dbReference>
<keyword evidence="9" id="KW-0326">Glycosidase</keyword>
<evidence type="ECO:0000259" key="12">
    <source>
        <dbReference type="PROSITE" id="PS51762"/>
    </source>
</evidence>